<evidence type="ECO:0000313" key="1">
    <source>
        <dbReference type="EMBL" id="WMV48180.1"/>
    </source>
</evidence>
<protein>
    <submittedName>
        <fullName evidence="1">Uncharacterized protein</fullName>
    </submittedName>
</protein>
<keyword evidence="2" id="KW-1185">Reference proteome</keyword>
<gene>
    <name evidence="1" type="ORF">MTR67_041565</name>
</gene>
<dbReference type="EMBL" id="CP133620">
    <property type="protein sequence ID" value="WMV48180.1"/>
    <property type="molecule type" value="Genomic_DNA"/>
</dbReference>
<dbReference type="Proteomes" id="UP001234989">
    <property type="component" value="Chromosome 9"/>
</dbReference>
<dbReference type="AlphaFoldDB" id="A0AAF0ULU1"/>
<reference evidence="1" key="1">
    <citation type="submission" date="2023-08" db="EMBL/GenBank/DDBJ databases">
        <title>A de novo genome assembly of Solanum verrucosum Schlechtendal, a Mexican diploid species geographically isolated from the other diploid A-genome species in potato relatives.</title>
        <authorList>
            <person name="Hosaka K."/>
        </authorList>
    </citation>
    <scope>NUCLEOTIDE SEQUENCE</scope>
    <source>
        <tissue evidence="1">Young leaves</tissue>
    </source>
</reference>
<proteinExistence type="predicted"/>
<name>A0AAF0ULU1_SOLVR</name>
<evidence type="ECO:0000313" key="2">
    <source>
        <dbReference type="Proteomes" id="UP001234989"/>
    </source>
</evidence>
<sequence length="44" mass="5188">MIWGTIFLRWEMISDGDFAGCLRLYIFVTFGGAKKIEYSMYLMI</sequence>
<organism evidence="1 2">
    <name type="scientific">Solanum verrucosum</name>
    <dbReference type="NCBI Taxonomy" id="315347"/>
    <lineage>
        <taxon>Eukaryota</taxon>
        <taxon>Viridiplantae</taxon>
        <taxon>Streptophyta</taxon>
        <taxon>Embryophyta</taxon>
        <taxon>Tracheophyta</taxon>
        <taxon>Spermatophyta</taxon>
        <taxon>Magnoliopsida</taxon>
        <taxon>eudicotyledons</taxon>
        <taxon>Gunneridae</taxon>
        <taxon>Pentapetalae</taxon>
        <taxon>asterids</taxon>
        <taxon>lamiids</taxon>
        <taxon>Solanales</taxon>
        <taxon>Solanaceae</taxon>
        <taxon>Solanoideae</taxon>
        <taxon>Solaneae</taxon>
        <taxon>Solanum</taxon>
    </lineage>
</organism>
<accession>A0AAF0ULU1</accession>